<gene>
    <name evidence="1" type="ORF">Tco_1083046</name>
</gene>
<reference evidence="1" key="2">
    <citation type="submission" date="2022-01" db="EMBL/GenBank/DDBJ databases">
        <authorList>
            <person name="Yamashiro T."/>
            <person name="Shiraishi A."/>
            <person name="Satake H."/>
            <person name="Nakayama K."/>
        </authorList>
    </citation>
    <scope>NUCLEOTIDE SEQUENCE</scope>
</reference>
<comment type="caution">
    <text evidence="1">The sequence shown here is derived from an EMBL/GenBank/DDBJ whole genome shotgun (WGS) entry which is preliminary data.</text>
</comment>
<accession>A0ABQ5I244</accession>
<evidence type="ECO:0000313" key="1">
    <source>
        <dbReference type="EMBL" id="GJT94201.1"/>
    </source>
</evidence>
<keyword evidence="2" id="KW-1185">Reference proteome</keyword>
<organism evidence="1 2">
    <name type="scientific">Tanacetum coccineum</name>
    <dbReference type="NCBI Taxonomy" id="301880"/>
    <lineage>
        <taxon>Eukaryota</taxon>
        <taxon>Viridiplantae</taxon>
        <taxon>Streptophyta</taxon>
        <taxon>Embryophyta</taxon>
        <taxon>Tracheophyta</taxon>
        <taxon>Spermatophyta</taxon>
        <taxon>Magnoliopsida</taxon>
        <taxon>eudicotyledons</taxon>
        <taxon>Gunneridae</taxon>
        <taxon>Pentapetalae</taxon>
        <taxon>asterids</taxon>
        <taxon>campanulids</taxon>
        <taxon>Asterales</taxon>
        <taxon>Asteraceae</taxon>
        <taxon>Asteroideae</taxon>
        <taxon>Anthemideae</taxon>
        <taxon>Anthemidinae</taxon>
        <taxon>Tanacetum</taxon>
    </lineage>
</organism>
<reference evidence="1" key="1">
    <citation type="journal article" date="2022" name="Int. J. Mol. Sci.">
        <title>Draft Genome of Tanacetum Coccineum: Genomic Comparison of Closely Related Tanacetum-Family Plants.</title>
        <authorList>
            <person name="Yamashiro T."/>
            <person name="Shiraishi A."/>
            <person name="Nakayama K."/>
            <person name="Satake H."/>
        </authorList>
    </citation>
    <scope>NUCLEOTIDE SEQUENCE</scope>
</reference>
<dbReference type="EMBL" id="BQNB010020273">
    <property type="protein sequence ID" value="GJT94201.1"/>
    <property type="molecule type" value="Genomic_DNA"/>
</dbReference>
<evidence type="ECO:0000313" key="2">
    <source>
        <dbReference type="Proteomes" id="UP001151760"/>
    </source>
</evidence>
<protein>
    <submittedName>
        <fullName evidence="1">Uncharacterized protein</fullName>
    </submittedName>
</protein>
<name>A0ABQ5I244_9ASTR</name>
<dbReference type="Proteomes" id="UP001151760">
    <property type="component" value="Unassembled WGS sequence"/>
</dbReference>
<proteinExistence type="predicted"/>
<sequence length="170" mass="19990">MNILKKESLENLTRAKELRKKRIDQYRWTTTIRLKPETIIDITIYLNSKPIAITVYKGPDQRNFDFYKPFWFGDFGVIKWDELREIIPKKKNKVVGELMTSLEKNYKRLKVIPKEIGITPSLPAPRQALSLTSRKKRKHQELEPEVRIPGLECNRSLPEGIVFVNNLVIE</sequence>